<gene>
    <name evidence="10" type="ORF">IHE55_14005</name>
</gene>
<feature type="compositionally biased region" description="Polar residues" evidence="7">
    <location>
        <begin position="56"/>
        <end position="67"/>
    </location>
</feature>
<dbReference type="SUPFAM" id="SSF55399">
    <property type="entry name" value="Subtilisin inhibitor"/>
    <property type="match status" value="1"/>
</dbReference>
<accession>A0ABS0NKW9</accession>
<keyword evidence="3" id="KW-0964">Secreted</keyword>
<evidence type="ECO:0000313" key="10">
    <source>
        <dbReference type="EMBL" id="MBH5335841.1"/>
    </source>
</evidence>
<evidence type="ECO:0000256" key="5">
    <source>
        <dbReference type="ARBA" id="ARBA00022900"/>
    </source>
</evidence>
<name>A0ABS0NKW9_9ACTN</name>
<feature type="chain" id="PRO_5045283209" description="Subtilisin inhibitor domain-containing protein" evidence="8">
    <location>
        <begin position="25"/>
        <end position="175"/>
    </location>
</feature>
<organism evidence="10 11">
    <name type="scientific">Streptomyces pactum</name>
    <dbReference type="NCBI Taxonomy" id="68249"/>
    <lineage>
        <taxon>Bacteria</taxon>
        <taxon>Bacillati</taxon>
        <taxon>Actinomycetota</taxon>
        <taxon>Actinomycetes</taxon>
        <taxon>Kitasatosporales</taxon>
        <taxon>Streptomycetaceae</taxon>
        <taxon>Streptomyces</taxon>
    </lineage>
</organism>
<keyword evidence="4" id="KW-0646">Protease inhibitor</keyword>
<feature type="compositionally biased region" description="Low complexity" evidence="7">
    <location>
        <begin position="45"/>
        <end position="55"/>
    </location>
</feature>
<dbReference type="EMBL" id="JACYXC010000001">
    <property type="protein sequence ID" value="MBH5335841.1"/>
    <property type="molecule type" value="Genomic_DNA"/>
</dbReference>
<evidence type="ECO:0000259" key="9">
    <source>
        <dbReference type="Pfam" id="PF00720"/>
    </source>
</evidence>
<evidence type="ECO:0000256" key="2">
    <source>
        <dbReference type="ARBA" id="ARBA00010472"/>
    </source>
</evidence>
<dbReference type="RefSeq" id="WP_197989334.1">
    <property type="nucleotide sequence ID" value="NZ_JACYXC010000001.1"/>
</dbReference>
<evidence type="ECO:0000256" key="4">
    <source>
        <dbReference type="ARBA" id="ARBA00022690"/>
    </source>
</evidence>
<keyword evidence="6" id="KW-1015">Disulfide bond</keyword>
<feature type="region of interest" description="Disordered" evidence="7">
    <location>
        <begin position="23"/>
        <end position="67"/>
    </location>
</feature>
<sequence length="175" mass="18031">MPLRRLALATAVTAAAMASVPAAATPLPDPLPARYAPDAAAHSRPTTAPGGPATTDQLTTAGRPTTTDHLVVTVSGTGIRAHDGTYTVDCHPSGGTHTAAGAACDRLDEVARWGRDPFAPVPRGTHCTMQYGGPATARVVGVWSGRPVSARFSRADGCEIARWNRLVPLLPATHA</sequence>
<evidence type="ECO:0000256" key="6">
    <source>
        <dbReference type="ARBA" id="ARBA00023157"/>
    </source>
</evidence>
<feature type="signal peptide" evidence="8">
    <location>
        <begin position="1"/>
        <end position="24"/>
    </location>
</feature>
<dbReference type="Pfam" id="PF00720">
    <property type="entry name" value="SSI"/>
    <property type="match status" value="1"/>
</dbReference>
<keyword evidence="8" id="KW-0732">Signal</keyword>
<comment type="caution">
    <text evidence="10">The sequence shown here is derived from an EMBL/GenBank/DDBJ whole genome shotgun (WGS) entry which is preliminary data.</text>
</comment>
<reference evidence="10 11" key="1">
    <citation type="submission" date="2020-09" db="EMBL/GenBank/DDBJ databases">
        <title>Biosynthesis of the nuclear factor of activated T cells inhibitor NFAT-133 and its congeners in Streptomyces pactum.</title>
        <authorList>
            <person name="Zhou W."/>
            <person name="Posri P."/>
            <person name="Abugrain M.E."/>
            <person name="Weisberg A.J."/>
            <person name="Chang J.H."/>
            <person name="Mahmud T."/>
        </authorList>
    </citation>
    <scope>NUCLEOTIDE SEQUENCE [LARGE SCALE GENOMIC DNA]</scope>
    <source>
        <strain evidence="10 11">ATCC 27456</strain>
    </source>
</reference>
<keyword evidence="5" id="KW-0722">Serine protease inhibitor</keyword>
<dbReference type="Gene3D" id="3.30.350.10">
    <property type="entry name" value="Subtilisin inhibitor-like"/>
    <property type="match status" value="1"/>
</dbReference>
<evidence type="ECO:0000256" key="1">
    <source>
        <dbReference type="ARBA" id="ARBA00004613"/>
    </source>
</evidence>
<evidence type="ECO:0000256" key="8">
    <source>
        <dbReference type="SAM" id="SignalP"/>
    </source>
</evidence>
<dbReference type="Proteomes" id="UP000807371">
    <property type="component" value="Unassembled WGS sequence"/>
</dbReference>
<evidence type="ECO:0000256" key="3">
    <source>
        <dbReference type="ARBA" id="ARBA00022525"/>
    </source>
</evidence>
<comment type="similarity">
    <text evidence="2">Belongs to the protease inhibitor I16 (SSI) family.</text>
</comment>
<feature type="domain" description="Subtilisin inhibitor" evidence="9">
    <location>
        <begin position="69"/>
        <end position="149"/>
    </location>
</feature>
<evidence type="ECO:0000256" key="7">
    <source>
        <dbReference type="SAM" id="MobiDB-lite"/>
    </source>
</evidence>
<comment type="subcellular location">
    <subcellularLocation>
        <location evidence="1">Secreted</location>
    </subcellularLocation>
</comment>
<dbReference type="InterPro" id="IPR023549">
    <property type="entry name" value="Subtilisin_inhibitor"/>
</dbReference>
<protein>
    <recommendedName>
        <fullName evidence="9">Subtilisin inhibitor domain-containing protein</fullName>
    </recommendedName>
</protein>
<keyword evidence="11" id="KW-1185">Reference proteome</keyword>
<dbReference type="InterPro" id="IPR036819">
    <property type="entry name" value="Subtilisin_inhibitor-like_sf"/>
</dbReference>
<evidence type="ECO:0000313" key="11">
    <source>
        <dbReference type="Proteomes" id="UP000807371"/>
    </source>
</evidence>
<proteinExistence type="inferred from homology"/>